<feature type="domain" description="Tyr recombinase" evidence="6">
    <location>
        <begin position="171"/>
        <end position="358"/>
    </location>
</feature>
<evidence type="ECO:0000256" key="2">
    <source>
        <dbReference type="ARBA" id="ARBA00022908"/>
    </source>
</evidence>
<dbReference type="SUPFAM" id="SSF56349">
    <property type="entry name" value="DNA breaking-rejoining enzymes"/>
    <property type="match status" value="1"/>
</dbReference>
<dbReference type="Pfam" id="PF00589">
    <property type="entry name" value="Phage_integrase"/>
    <property type="match status" value="1"/>
</dbReference>
<dbReference type="Proteomes" id="UP000269542">
    <property type="component" value="Chromosome"/>
</dbReference>
<proteinExistence type="inferred from homology"/>
<evidence type="ECO:0000313" key="8">
    <source>
        <dbReference type="EMBL" id="VEI13200.1"/>
    </source>
</evidence>
<organism evidence="8 9">
    <name type="scientific">Trueperella bialowiezensis</name>
    <dbReference type="NCBI Taxonomy" id="312285"/>
    <lineage>
        <taxon>Bacteria</taxon>
        <taxon>Bacillati</taxon>
        <taxon>Actinomycetota</taxon>
        <taxon>Actinomycetes</taxon>
        <taxon>Actinomycetales</taxon>
        <taxon>Actinomycetaceae</taxon>
        <taxon>Trueperella</taxon>
    </lineage>
</organism>
<keyword evidence="9" id="KW-1185">Reference proteome</keyword>
<protein>
    <submittedName>
        <fullName evidence="8">Site-specific tyrosine recombinase XerC</fullName>
    </submittedName>
</protein>
<keyword evidence="3 5" id="KW-0238">DNA-binding</keyword>
<evidence type="ECO:0000259" key="7">
    <source>
        <dbReference type="PROSITE" id="PS51900"/>
    </source>
</evidence>
<dbReference type="InterPro" id="IPR010998">
    <property type="entry name" value="Integrase_recombinase_N"/>
</dbReference>
<dbReference type="InterPro" id="IPR002104">
    <property type="entry name" value="Integrase_catalytic"/>
</dbReference>
<comment type="similarity">
    <text evidence="1">Belongs to the 'phage' integrase family.</text>
</comment>
<keyword evidence="4" id="KW-0233">DNA recombination</keyword>
<dbReference type="PANTHER" id="PTHR30629">
    <property type="entry name" value="PROPHAGE INTEGRASE"/>
    <property type="match status" value="1"/>
</dbReference>
<dbReference type="InterPro" id="IPR050808">
    <property type="entry name" value="Phage_Integrase"/>
</dbReference>
<sequence>MARALFGSIRRTKSGNYIGRYRVGGKDYYTATMRTKTEVRDLLAQIRTEMIQGQWTPPLRKTRHTPTFATWADEWITAQEKAGLSVNTIRAYTSLLAVHITPIVGDLKLDEITTEHAEIVHATALGKVAPITARNVLLCFSSCMNAAVDARLVTENPVKVKGGLKRHRPIRPKIALDADQVDDLITATPGQWRLGILLMSYGCLRYGECAAVKVDDLDVERLTVRVDESVKRDKNGGLCLGVPKSEAAYRTNALPARHGQIVEEHLRLFAEPNPLDVVFWHEGLTSNRRWNGIIRDAAAAAKLPSELRCHDLRHTGLTLYGRAGATLADLMERAGHADADTVMVYQHSSAQRDRELIDRV</sequence>
<dbReference type="OrthoDB" id="148546at2"/>
<evidence type="ECO:0000256" key="4">
    <source>
        <dbReference type="ARBA" id="ARBA00023172"/>
    </source>
</evidence>
<dbReference type="PANTHER" id="PTHR30629:SF2">
    <property type="entry name" value="PROPHAGE INTEGRASE INTS-RELATED"/>
    <property type="match status" value="1"/>
</dbReference>
<evidence type="ECO:0000256" key="5">
    <source>
        <dbReference type="PROSITE-ProRule" id="PRU01248"/>
    </source>
</evidence>
<dbReference type="Gene3D" id="1.10.443.10">
    <property type="entry name" value="Intergrase catalytic core"/>
    <property type="match status" value="1"/>
</dbReference>
<gene>
    <name evidence="8" type="ORF">NCTC13354_00911</name>
</gene>
<evidence type="ECO:0000256" key="3">
    <source>
        <dbReference type="ARBA" id="ARBA00023125"/>
    </source>
</evidence>
<keyword evidence="2" id="KW-0229">DNA integration</keyword>
<dbReference type="InterPro" id="IPR011010">
    <property type="entry name" value="DNA_brk_join_enz"/>
</dbReference>
<dbReference type="AlphaFoldDB" id="A0A448PE70"/>
<dbReference type="PROSITE" id="PS51900">
    <property type="entry name" value="CB"/>
    <property type="match status" value="1"/>
</dbReference>
<evidence type="ECO:0000259" key="6">
    <source>
        <dbReference type="PROSITE" id="PS51898"/>
    </source>
</evidence>
<name>A0A448PE70_9ACTO</name>
<dbReference type="GO" id="GO:0003677">
    <property type="term" value="F:DNA binding"/>
    <property type="evidence" value="ECO:0007669"/>
    <property type="project" value="UniProtKB-UniRule"/>
</dbReference>
<dbReference type="GO" id="GO:0006310">
    <property type="term" value="P:DNA recombination"/>
    <property type="evidence" value="ECO:0007669"/>
    <property type="project" value="UniProtKB-KW"/>
</dbReference>
<dbReference type="PROSITE" id="PS51898">
    <property type="entry name" value="TYR_RECOMBINASE"/>
    <property type="match status" value="1"/>
</dbReference>
<dbReference type="InterPro" id="IPR013762">
    <property type="entry name" value="Integrase-like_cat_sf"/>
</dbReference>
<dbReference type="KEGG" id="tbw:NCTC13354_00911"/>
<feature type="domain" description="Core-binding (CB)" evidence="7">
    <location>
        <begin position="66"/>
        <end position="148"/>
    </location>
</feature>
<dbReference type="Pfam" id="PF22022">
    <property type="entry name" value="Phage_int_M"/>
    <property type="match status" value="1"/>
</dbReference>
<accession>A0A448PE70</accession>
<dbReference type="InterPro" id="IPR053876">
    <property type="entry name" value="Phage_int_M"/>
</dbReference>
<evidence type="ECO:0000313" key="9">
    <source>
        <dbReference type="Proteomes" id="UP000269542"/>
    </source>
</evidence>
<dbReference type="Gene3D" id="1.10.150.130">
    <property type="match status" value="1"/>
</dbReference>
<reference evidence="8 9" key="1">
    <citation type="submission" date="2018-12" db="EMBL/GenBank/DDBJ databases">
        <authorList>
            <consortium name="Pathogen Informatics"/>
        </authorList>
    </citation>
    <scope>NUCLEOTIDE SEQUENCE [LARGE SCALE GENOMIC DNA]</scope>
    <source>
        <strain evidence="8 9">NCTC13354</strain>
    </source>
</reference>
<dbReference type="RefSeq" id="WP_126416342.1">
    <property type="nucleotide sequence ID" value="NZ_LR134476.1"/>
</dbReference>
<dbReference type="InterPro" id="IPR044068">
    <property type="entry name" value="CB"/>
</dbReference>
<dbReference type="EMBL" id="LR134476">
    <property type="protein sequence ID" value="VEI13200.1"/>
    <property type="molecule type" value="Genomic_DNA"/>
</dbReference>
<dbReference type="GO" id="GO:0015074">
    <property type="term" value="P:DNA integration"/>
    <property type="evidence" value="ECO:0007669"/>
    <property type="project" value="UniProtKB-KW"/>
</dbReference>
<evidence type="ECO:0000256" key="1">
    <source>
        <dbReference type="ARBA" id="ARBA00008857"/>
    </source>
</evidence>